<evidence type="ECO:0000313" key="11">
    <source>
        <dbReference type="EMBL" id="RSH86834.1"/>
    </source>
</evidence>
<dbReference type="Pfam" id="PF00072">
    <property type="entry name" value="Response_reg"/>
    <property type="match status" value="1"/>
</dbReference>
<dbReference type="Gene3D" id="3.30.565.10">
    <property type="entry name" value="Histidine kinase-like ATPase, C-terminal domain"/>
    <property type="match status" value="1"/>
</dbReference>
<proteinExistence type="predicted"/>
<keyword evidence="8" id="KW-0812">Transmembrane</keyword>
<dbReference type="GO" id="GO:0005886">
    <property type="term" value="C:plasma membrane"/>
    <property type="evidence" value="ECO:0007669"/>
    <property type="project" value="TreeGrafter"/>
</dbReference>
<dbReference type="CDD" id="cd17546">
    <property type="entry name" value="REC_hyHK_CKI1_RcsC-like"/>
    <property type="match status" value="1"/>
</dbReference>
<evidence type="ECO:0000256" key="5">
    <source>
        <dbReference type="ARBA" id="ARBA00022777"/>
    </source>
</evidence>
<feature type="compositionally biased region" description="Basic and acidic residues" evidence="7">
    <location>
        <begin position="367"/>
        <end position="390"/>
    </location>
</feature>
<dbReference type="CDD" id="cd00082">
    <property type="entry name" value="HisKA"/>
    <property type="match status" value="1"/>
</dbReference>
<dbReference type="SUPFAM" id="SSF52172">
    <property type="entry name" value="CheY-like"/>
    <property type="match status" value="1"/>
</dbReference>
<dbReference type="InterPro" id="IPR005467">
    <property type="entry name" value="His_kinase_dom"/>
</dbReference>
<dbReference type="EC" id="2.7.13.3" evidence="2"/>
<dbReference type="PROSITE" id="PS50110">
    <property type="entry name" value="RESPONSE_REGULATORY"/>
    <property type="match status" value="1"/>
</dbReference>
<dbReference type="AlphaFoldDB" id="A0A427Y6Y9"/>
<dbReference type="Gene3D" id="1.10.287.130">
    <property type="match status" value="1"/>
</dbReference>
<dbReference type="InterPro" id="IPR011006">
    <property type="entry name" value="CheY-like_superfamily"/>
</dbReference>
<keyword evidence="3 6" id="KW-0597">Phosphoprotein</keyword>
<reference evidence="11 12" key="1">
    <citation type="submission" date="2018-11" db="EMBL/GenBank/DDBJ databases">
        <title>Genome sequence of Apiotrichum porosum DSM 27194.</title>
        <authorList>
            <person name="Aliyu H."/>
            <person name="Gorte O."/>
            <person name="Ochsenreither K."/>
        </authorList>
    </citation>
    <scope>NUCLEOTIDE SEQUENCE [LARGE SCALE GENOMIC DNA]</scope>
    <source>
        <strain evidence="11 12">DSM 27194</strain>
    </source>
</reference>
<dbReference type="PANTHER" id="PTHR43047">
    <property type="entry name" value="TWO-COMPONENT HISTIDINE PROTEIN KINASE"/>
    <property type="match status" value="1"/>
</dbReference>
<evidence type="ECO:0000256" key="7">
    <source>
        <dbReference type="SAM" id="MobiDB-lite"/>
    </source>
</evidence>
<comment type="caution">
    <text evidence="11">The sequence shown here is derived from an EMBL/GenBank/DDBJ whole genome shotgun (WGS) entry which is preliminary data.</text>
</comment>
<dbReference type="GO" id="GO:0009927">
    <property type="term" value="F:histidine phosphotransfer kinase activity"/>
    <property type="evidence" value="ECO:0007669"/>
    <property type="project" value="TreeGrafter"/>
</dbReference>
<evidence type="ECO:0000256" key="1">
    <source>
        <dbReference type="ARBA" id="ARBA00000085"/>
    </source>
</evidence>
<dbReference type="GO" id="GO:0000155">
    <property type="term" value="F:phosphorelay sensor kinase activity"/>
    <property type="evidence" value="ECO:0007669"/>
    <property type="project" value="InterPro"/>
</dbReference>
<dbReference type="SUPFAM" id="SSF47384">
    <property type="entry name" value="Homodimeric domain of signal transducing histidine kinase"/>
    <property type="match status" value="1"/>
</dbReference>
<evidence type="ECO:0000256" key="4">
    <source>
        <dbReference type="ARBA" id="ARBA00022679"/>
    </source>
</evidence>
<dbReference type="InterPro" id="IPR004358">
    <property type="entry name" value="Sig_transdc_His_kin-like_C"/>
</dbReference>
<feature type="transmembrane region" description="Helical" evidence="8">
    <location>
        <begin position="63"/>
        <end position="90"/>
    </location>
</feature>
<dbReference type="InterPro" id="IPR003661">
    <property type="entry name" value="HisK_dim/P_dom"/>
</dbReference>
<dbReference type="Gene3D" id="3.40.50.2300">
    <property type="match status" value="1"/>
</dbReference>
<dbReference type="SMART" id="SM00388">
    <property type="entry name" value="HisKA"/>
    <property type="match status" value="1"/>
</dbReference>
<dbReference type="SMART" id="SM00387">
    <property type="entry name" value="HATPase_c"/>
    <property type="match status" value="1"/>
</dbReference>
<feature type="transmembrane region" description="Helical" evidence="8">
    <location>
        <begin position="102"/>
        <end position="120"/>
    </location>
</feature>
<feature type="domain" description="Response regulatory" evidence="10">
    <location>
        <begin position="587"/>
        <end position="707"/>
    </location>
</feature>
<feature type="compositionally biased region" description="Low complexity" evidence="7">
    <location>
        <begin position="474"/>
        <end position="485"/>
    </location>
</feature>
<dbReference type="STRING" id="105984.A0A427Y6Y9"/>
<feature type="region of interest" description="Disordered" evidence="7">
    <location>
        <begin position="349"/>
        <end position="390"/>
    </location>
</feature>
<dbReference type="InterPro" id="IPR036097">
    <property type="entry name" value="HisK_dim/P_sf"/>
</dbReference>
<keyword evidence="4" id="KW-0808">Transferase</keyword>
<keyword evidence="8" id="KW-1133">Transmembrane helix</keyword>
<keyword evidence="8" id="KW-0472">Membrane</keyword>
<dbReference type="RefSeq" id="XP_028479619.1">
    <property type="nucleotide sequence ID" value="XM_028620647.1"/>
</dbReference>
<dbReference type="SMART" id="SM00448">
    <property type="entry name" value="REC"/>
    <property type="match status" value="1"/>
</dbReference>
<feature type="region of interest" description="Disordered" evidence="7">
    <location>
        <begin position="472"/>
        <end position="496"/>
    </location>
</feature>
<keyword evidence="12" id="KW-1185">Reference proteome</keyword>
<dbReference type="PROSITE" id="PS50109">
    <property type="entry name" value="HIS_KIN"/>
    <property type="match status" value="1"/>
</dbReference>
<dbReference type="PRINTS" id="PR00344">
    <property type="entry name" value="BCTRLSENSOR"/>
</dbReference>
<evidence type="ECO:0000256" key="6">
    <source>
        <dbReference type="PROSITE-ProRule" id="PRU00169"/>
    </source>
</evidence>
<dbReference type="PANTHER" id="PTHR43047:SF66">
    <property type="entry name" value="HISKA"/>
    <property type="match status" value="1"/>
</dbReference>
<evidence type="ECO:0000313" key="12">
    <source>
        <dbReference type="Proteomes" id="UP000279236"/>
    </source>
</evidence>
<evidence type="ECO:0000259" key="9">
    <source>
        <dbReference type="PROSITE" id="PS50109"/>
    </source>
</evidence>
<organism evidence="11 12">
    <name type="scientific">Apiotrichum porosum</name>
    <dbReference type="NCBI Taxonomy" id="105984"/>
    <lineage>
        <taxon>Eukaryota</taxon>
        <taxon>Fungi</taxon>
        <taxon>Dikarya</taxon>
        <taxon>Basidiomycota</taxon>
        <taxon>Agaricomycotina</taxon>
        <taxon>Tremellomycetes</taxon>
        <taxon>Trichosporonales</taxon>
        <taxon>Trichosporonaceae</taxon>
        <taxon>Apiotrichum</taxon>
    </lineage>
</organism>
<accession>A0A427Y6Y9</accession>
<dbReference type="Proteomes" id="UP000279236">
    <property type="component" value="Unassembled WGS sequence"/>
</dbReference>
<dbReference type="OrthoDB" id="60033at2759"/>
<dbReference type="Pfam" id="PF02518">
    <property type="entry name" value="HATPase_c"/>
    <property type="match status" value="1"/>
</dbReference>
<gene>
    <name evidence="11" type="ORF">EHS24_005109</name>
</gene>
<dbReference type="SUPFAM" id="SSF55874">
    <property type="entry name" value="ATPase domain of HSP90 chaperone/DNA topoisomerase II/histidine kinase"/>
    <property type="match status" value="1"/>
</dbReference>
<evidence type="ECO:0000259" key="10">
    <source>
        <dbReference type="PROSITE" id="PS50110"/>
    </source>
</evidence>
<dbReference type="InterPro" id="IPR003594">
    <property type="entry name" value="HATPase_dom"/>
</dbReference>
<dbReference type="InterPro" id="IPR001789">
    <property type="entry name" value="Sig_transdc_resp-reg_receiver"/>
</dbReference>
<dbReference type="EMBL" id="RSCE01000002">
    <property type="protein sequence ID" value="RSH86834.1"/>
    <property type="molecule type" value="Genomic_DNA"/>
</dbReference>
<dbReference type="GeneID" id="39589652"/>
<evidence type="ECO:0000256" key="2">
    <source>
        <dbReference type="ARBA" id="ARBA00012438"/>
    </source>
</evidence>
<comment type="catalytic activity">
    <reaction evidence="1">
        <text>ATP + protein L-histidine = ADP + protein N-phospho-L-histidine.</text>
        <dbReference type="EC" id="2.7.13.3"/>
    </reaction>
</comment>
<evidence type="ECO:0000256" key="3">
    <source>
        <dbReference type="ARBA" id="ARBA00022553"/>
    </source>
</evidence>
<feature type="domain" description="Histidine kinase" evidence="9">
    <location>
        <begin position="214"/>
        <end position="468"/>
    </location>
</feature>
<sequence>MSDGMFEASSPPRSDESFATRVKDIFVHRIWVAICHFSRQTFPEQELEERYQRETWANVKPGALLGTIFFFVMWLVFCAFLGGTLFVWYFFSANNTCHGLTFITLFGPLLGTPTIAMFVLGQNRILNSICALAWVLASSIVMSKQGAMPTVVARNSIQVGLYHLFLVIFDYARERYSRQLFILRNQLKIQYRAVQSAQVMERKAEQSKKRFVSYIFHEVRVPLNTALLAVQNLKGEGVFSGLDDDMDDMVLNDVLSFSRMENGKFVQVGRPFDFHKSIQLVAMSHRPQTNVNGVQLEVDLDPAITKLGTFIGDEMRLRQVTSNLVSNALKFTVDGSVKIVTQLRHTIRRKPLDEPHTHTGNSWGAADPEKGHVASEDRREEGATPEDRAIVRVEIRDTGVGISTTDLADNRLFSPYVQTEIGRRQGGKGSGLGLALVRQIVELSGGRLGVDSEVGVGSTFWFELPYTVAPTIETPASPTTPTHTSSEPDISPPSSLPVRRDSLNSLMSSTGCPLTAPLKVPQPQSAVLLEDEKFLDQATTPGSTGPLPLPMTLGIGETDGIAVPAADGSKGDRPHSPIDTVLERPLRALVVDDDMLTRKLMTRMLERLGHEAVSADNGESGLNLITASYRPGARRFDVVFLDNQMPKLCGVEVVRSMREQGMRLLVVGCTGNALQEDQEEYLAAGANRVLSKPIHQSAIEAALLEARRRALDVGDRNVV</sequence>
<dbReference type="InterPro" id="IPR036890">
    <property type="entry name" value="HATPase_C_sf"/>
</dbReference>
<protein>
    <recommendedName>
        <fullName evidence="2">histidine kinase</fullName>
        <ecNumber evidence="2">2.7.13.3</ecNumber>
    </recommendedName>
</protein>
<evidence type="ECO:0000256" key="8">
    <source>
        <dbReference type="SAM" id="Phobius"/>
    </source>
</evidence>
<keyword evidence="5" id="KW-0418">Kinase</keyword>
<name>A0A427Y6Y9_9TREE</name>
<feature type="modified residue" description="4-aspartylphosphate" evidence="6">
    <location>
        <position position="642"/>
    </location>
</feature>